<evidence type="ECO:0000259" key="2">
    <source>
        <dbReference type="Pfam" id="PF24476"/>
    </source>
</evidence>
<evidence type="ECO:0000256" key="1">
    <source>
        <dbReference type="SAM" id="MobiDB-lite"/>
    </source>
</evidence>
<dbReference type="AlphaFoldDB" id="A0AAV9GZJ0"/>
<dbReference type="Proteomes" id="UP001321760">
    <property type="component" value="Unassembled WGS sequence"/>
</dbReference>
<proteinExistence type="predicted"/>
<dbReference type="InterPro" id="IPR056002">
    <property type="entry name" value="DUF7580"/>
</dbReference>
<keyword evidence="4" id="KW-1185">Reference proteome</keyword>
<reference evidence="3" key="2">
    <citation type="submission" date="2023-05" db="EMBL/GenBank/DDBJ databases">
        <authorList>
            <consortium name="Lawrence Berkeley National Laboratory"/>
            <person name="Steindorff A."/>
            <person name="Hensen N."/>
            <person name="Bonometti L."/>
            <person name="Westerberg I."/>
            <person name="Brannstrom I.O."/>
            <person name="Guillou S."/>
            <person name="Cros-Aarteil S."/>
            <person name="Calhoun S."/>
            <person name="Haridas S."/>
            <person name="Kuo A."/>
            <person name="Mondo S."/>
            <person name="Pangilinan J."/>
            <person name="Riley R."/>
            <person name="Labutti K."/>
            <person name="Andreopoulos B."/>
            <person name="Lipzen A."/>
            <person name="Chen C."/>
            <person name="Yanf M."/>
            <person name="Daum C."/>
            <person name="Ng V."/>
            <person name="Clum A."/>
            <person name="Ohm R."/>
            <person name="Martin F."/>
            <person name="Silar P."/>
            <person name="Natvig D."/>
            <person name="Lalanne C."/>
            <person name="Gautier V."/>
            <person name="Ament-Velasquez S.L."/>
            <person name="Kruys A."/>
            <person name="Hutchinson M.I."/>
            <person name="Powell A.J."/>
            <person name="Barry K."/>
            <person name="Miller A.N."/>
            <person name="Grigoriev I.V."/>
            <person name="Debuchy R."/>
            <person name="Gladieux P."/>
            <person name="Thoren M.H."/>
            <person name="Johannesson H."/>
        </authorList>
    </citation>
    <scope>NUCLEOTIDE SEQUENCE</scope>
    <source>
        <strain evidence="3">PSN243</strain>
    </source>
</reference>
<name>A0AAV9GZJ0_9PEZI</name>
<dbReference type="PANTHER" id="PTHR35186:SF4">
    <property type="entry name" value="PRION-INHIBITION AND PROPAGATION HELO DOMAIN-CONTAINING PROTEIN"/>
    <property type="match status" value="1"/>
</dbReference>
<dbReference type="EMBL" id="MU865923">
    <property type="protein sequence ID" value="KAK4452752.1"/>
    <property type="molecule type" value="Genomic_DNA"/>
</dbReference>
<dbReference type="PANTHER" id="PTHR35186">
    <property type="entry name" value="ANK_REP_REGION DOMAIN-CONTAINING PROTEIN"/>
    <property type="match status" value="1"/>
</dbReference>
<dbReference type="Pfam" id="PF24476">
    <property type="entry name" value="DUF7580"/>
    <property type="match status" value="1"/>
</dbReference>
<gene>
    <name evidence="3" type="ORF">QBC34DRAFT_345838</name>
</gene>
<feature type="compositionally biased region" description="Pro residues" evidence="1">
    <location>
        <begin position="369"/>
        <end position="384"/>
    </location>
</feature>
<comment type="caution">
    <text evidence="3">The sequence shown here is derived from an EMBL/GenBank/DDBJ whole genome shotgun (WGS) entry which is preliminary data.</text>
</comment>
<feature type="domain" description="DUF7580" evidence="2">
    <location>
        <begin position="398"/>
        <end position="634"/>
    </location>
</feature>
<sequence length="640" mass="72293">MSGVEIAGLVLGAFPVAIWALERYREVARMMGFWYEIRLEYQRSSNELKFHRLSFIRNLKQLLLPVVHDDAQLQHLISDPGGDAWQDPEVQSALEVRLDDSYDLYLEILSEMRRVMQDLSQELAIDNDAAQPRSPDARGARTKASTSSRIKQTFDRSNRTYQAFRIKFSTGEQTRTRLFAEFQTYNDRLEKLMTSSDVVSELEETRQQQQSAKPAMAAITKFWGTAEKLYRALFEAWRCSCRDHHCAQLILRHRTLGDKDFQLHLDSGTHKVPGASLWSKYPMTIKVLEGETPGVAEMFGRISIQETTSVAIVTAEPKPQRRKMPVKSVHFESDLKENPKEGLGAEITMNSMVLAKSMTQTVTIHENRPPPSFRPSLSPSPPPSYSSLQEQPVNIITDLCHTLEVSVAPPSNSRIEALGYLRAEDSDTRFAIHSDLARQLLPDHCHIDLSILLRGQAKPSLTRRQRYRLSLVLASSFVQLKDTSWVQTPWDKRNVHFPSSHEGQADLESPFIVSQFKSPGRSTGRVSTDGASTNDHDVAGIACLGILLLELCFGRPIENHPSRSALPDGVGGDQIRAAFDLIAALEWLKEANDEAGPDYTEAVEWCLAGCRTLSREGNSWRKHMMERVVEPLERCYQYLG</sequence>
<accession>A0AAV9GZJ0</accession>
<reference evidence="3" key="1">
    <citation type="journal article" date="2023" name="Mol. Phylogenet. Evol.">
        <title>Genome-scale phylogeny and comparative genomics of the fungal order Sordariales.</title>
        <authorList>
            <person name="Hensen N."/>
            <person name="Bonometti L."/>
            <person name="Westerberg I."/>
            <person name="Brannstrom I.O."/>
            <person name="Guillou S."/>
            <person name="Cros-Aarteil S."/>
            <person name="Calhoun S."/>
            <person name="Haridas S."/>
            <person name="Kuo A."/>
            <person name="Mondo S."/>
            <person name="Pangilinan J."/>
            <person name="Riley R."/>
            <person name="LaButti K."/>
            <person name="Andreopoulos B."/>
            <person name="Lipzen A."/>
            <person name="Chen C."/>
            <person name="Yan M."/>
            <person name="Daum C."/>
            <person name="Ng V."/>
            <person name="Clum A."/>
            <person name="Steindorff A."/>
            <person name="Ohm R.A."/>
            <person name="Martin F."/>
            <person name="Silar P."/>
            <person name="Natvig D.O."/>
            <person name="Lalanne C."/>
            <person name="Gautier V."/>
            <person name="Ament-Velasquez S.L."/>
            <person name="Kruys A."/>
            <person name="Hutchinson M.I."/>
            <person name="Powell A.J."/>
            <person name="Barry K."/>
            <person name="Miller A.N."/>
            <person name="Grigoriev I.V."/>
            <person name="Debuchy R."/>
            <person name="Gladieux P."/>
            <person name="Hiltunen Thoren M."/>
            <person name="Johannesson H."/>
        </authorList>
    </citation>
    <scope>NUCLEOTIDE SEQUENCE</scope>
    <source>
        <strain evidence="3">PSN243</strain>
    </source>
</reference>
<evidence type="ECO:0000313" key="3">
    <source>
        <dbReference type="EMBL" id="KAK4452752.1"/>
    </source>
</evidence>
<evidence type="ECO:0000313" key="4">
    <source>
        <dbReference type="Proteomes" id="UP001321760"/>
    </source>
</evidence>
<organism evidence="3 4">
    <name type="scientific">Podospora aff. communis PSN243</name>
    <dbReference type="NCBI Taxonomy" id="3040156"/>
    <lineage>
        <taxon>Eukaryota</taxon>
        <taxon>Fungi</taxon>
        <taxon>Dikarya</taxon>
        <taxon>Ascomycota</taxon>
        <taxon>Pezizomycotina</taxon>
        <taxon>Sordariomycetes</taxon>
        <taxon>Sordariomycetidae</taxon>
        <taxon>Sordariales</taxon>
        <taxon>Podosporaceae</taxon>
        <taxon>Podospora</taxon>
    </lineage>
</organism>
<protein>
    <recommendedName>
        <fullName evidence="2">DUF7580 domain-containing protein</fullName>
    </recommendedName>
</protein>
<feature type="region of interest" description="Disordered" evidence="1">
    <location>
        <begin position="365"/>
        <end position="388"/>
    </location>
</feature>
<feature type="region of interest" description="Disordered" evidence="1">
    <location>
        <begin position="125"/>
        <end position="152"/>
    </location>
</feature>